<dbReference type="NCBIfam" id="TIGR01292">
    <property type="entry name" value="TRX_reduct"/>
    <property type="match status" value="1"/>
</dbReference>
<keyword evidence="3 7" id="KW-0274">FAD</keyword>
<keyword evidence="2 7" id="KW-0285">Flavoprotein</keyword>
<evidence type="ECO:0000256" key="9">
    <source>
        <dbReference type="SAM" id="MobiDB-lite"/>
    </source>
</evidence>
<comment type="catalytic activity">
    <reaction evidence="7">
        <text>[thioredoxin]-dithiol + NADP(+) = [thioredoxin]-disulfide + NADPH + H(+)</text>
        <dbReference type="Rhea" id="RHEA:20345"/>
        <dbReference type="Rhea" id="RHEA-COMP:10698"/>
        <dbReference type="Rhea" id="RHEA-COMP:10700"/>
        <dbReference type="ChEBI" id="CHEBI:15378"/>
        <dbReference type="ChEBI" id="CHEBI:29950"/>
        <dbReference type="ChEBI" id="CHEBI:50058"/>
        <dbReference type="ChEBI" id="CHEBI:57783"/>
        <dbReference type="ChEBI" id="CHEBI:58349"/>
        <dbReference type="EC" id="1.8.1.9"/>
    </reaction>
</comment>
<reference evidence="11 12" key="1">
    <citation type="submission" date="2023-05" db="EMBL/GenBank/DDBJ databases">
        <title>A 100% complete, gapless, phased diploid assembly of the Scenedesmus obliquus UTEX 3031 genome.</title>
        <authorList>
            <person name="Biondi T.C."/>
            <person name="Hanschen E.R."/>
            <person name="Kwon T."/>
            <person name="Eng W."/>
            <person name="Kruse C.P.S."/>
            <person name="Koehler S.I."/>
            <person name="Kunde Y."/>
            <person name="Gleasner C.D."/>
            <person name="You Mak K.T."/>
            <person name="Polle J."/>
            <person name="Hovde B.T."/>
            <person name="Starkenburg S.R."/>
        </authorList>
    </citation>
    <scope>NUCLEOTIDE SEQUENCE [LARGE SCALE GENOMIC DNA]</scope>
    <source>
        <strain evidence="11 12">DOE0152z</strain>
    </source>
</reference>
<feature type="domain" description="FAD/NAD(P)-binding" evidence="10">
    <location>
        <begin position="44"/>
        <end position="345"/>
    </location>
</feature>
<sequence>MLAGQHTATAGAKLLTEQHRWSSKGGMAAKLRPLQSALQDISADVVIIGGGPAAHAAAVYLGRAELEPILFEGWMANGIAPGGQLTTTTYVENFPGFPEPILGGDLCDRFRQQSLTYGTKIYTETVTKLDLLGGSPFKMWTDSKAITANAVIIATGAAAKRLKIPGTDEETGFWNKGISACAVCDGSSPLFRNQPVGVIGGGDSAMEEAGFLARYASKVYVIHRFDYLEASKVMQKRARANPKIEIVWHHEVLEAYGKEDDDCLGGVVLRDNQTGEVRKLPLSGLFFAIGHAPATKFLGGQLELDEYGYIVTAPDSTATSIKGVFAAGDVQDRKWRQAITAAGSGCMAALEVERYLAEKENPGSRSFDDGGEVAPGANWGSSSTAAAGPSGQQVAVAS</sequence>
<dbReference type="PANTHER" id="PTHR48105">
    <property type="entry name" value="THIOREDOXIN REDUCTASE 1-RELATED-RELATED"/>
    <property type="match status" value="1"/>
</dbReference>
<comment type="cofactor">
    <cofactor evidence="8">
        <name>FAD</name>
        <dbReference type="ChEBI" id="CHEBI:57692"/>
    </cofactor>
    <text evidence="8">Binds 1 FAD per subunit.</text>
</comment>
<protein>
    <recommendedName>
        <fullName evidence="7">Thioredoxin reductase</fullName>
        <ecNumber evidence="7">1.8.1.9</ecNumber>
    </recommendedName>
</protein>
<evidence type="ECO:0000313" key="11">
    <source>
        <dbReference type="EMBL" id="WIA08555.1"/>
    </source>
</evidence>
<evidence type="ECO:0000256" key="7">
    <source>
        <dbReference type="RuleBase" id="RU003880"/>
    </source>
</evidence>
<proteinExistence type="inferred from homology"/>
<dbReference type="InterPro" id="IPR050097">
    <property type="entry name" value="Ferredoxin-NADP_redctase_2"/>
</dbReference>
<dbReference type="InterPro" id="IPR023753">
    <property type="entry name" value="FAD/NAD-binding_dom"/>
</dbReference>
<dbReference type="Gene3D" id="3.50.50.60">
    <property type="entry name" value="FAD/NAD(P)-binding domain"/>
    <property type="match status" value="2"/>
</dbReference>
<keyword evidence="4 7" id="KW-0560">Oxidoreductase</keyword>
<dbReference type="InterPro" id="IPR008255">
    <property type="entry name" value="Pyr_nucl-diS_OxRdtase_2_AS"/>
</dbReference>
<evidence type="ECO:0000259" key="10">
    <source>
        <dbReference type="Pfam" id="PF07992"/>
    </source>
</evidence>
<keyword evidence="6 7" id="KW-0676">Redox-active center</keyword>
<evidence type="ECO:0000256" key="8">
    <source>
        <dbReference type="RuleBase" id="RU003881"/>
    </source>
</evidence>
<comment type="subunit">
    <text evidence="7">Homodimer.</text>
</comment>
<evidence type="ECO:0000256" key="6">
    <source>
        <dbReference type="ARBA" id="ARBA00023284"/>
    </source>
</evidence>
<evidence type="ECO:0000256" key="2">
    <source>
        <dbReference type="ARBA" id="ARBA00022630"/>
    </source>
</evidence>
<gene>
    <name evidence="11" type="ORF">OEZ85_007987</name>
</gene>
<dbReference type="EMBL" id="CP126208">
    <property type="protein sequence ID" value="WIA08555.1"/>
    <property type="molecule type" value="Genomic_DNA"/>
</dbReference>
<dbReference type="Proteomes" id="UP001244341">
    <property type="component" value="Chromosome 1b"/>
</dbReference>
<dbReference type="Pfam" id="PF07992">
    <property type="entry name" value="Pyr_redox_2"/>
    <property type="match status" value="1"/>
</dbReference>
<accession>A0ABY8THU7</accession>
<name>A0ABY8THU7_TETOB</name>
<dbReference type="InterPro" id="IPR036188">
    <property type="entry name" value="FAD/NAD-bd_sf"/>
</dbReference>
<dbReference type="PRINTS" id="PR00469">
    <property type="entry name" value="PNDRDTASEII"/>
</dbReference>
<evidence type="ECO:0000256" key="1">
    <source>
        <dbReference type="ARBA" id="ARBA00009333"/>
    </source>
</evidence>
<evidence type="ECO:0000256" key="4">
    <source>
        <dbReference type="ARBA" id="ARBA00023002"/>
    </source>
</evidence>
<dbReference type="EC" id="1.8.1.9" evidence="7"/>
<organism evidence="11 12">
    <name type="scientific">Tetradesmus obliquus</name>
    <name type="common">Green alga</name>
    <name type="synonym">Acutodesmus obliquus</name>
    <dbReference type="NCBI Taxonomy" id="3088"/>
    <lineage>
        <taxon>Eukaryota</taxon>
        <taxon>Viridiplantae</taxon>
        <taxon>Chlorophyta</taxon>
        <taxon>core chlorophytes</taxon>
        <taxon>Chlorophyceae</taxon>
        <taxon>CS clade</taxon>
        <taxon>Sphaeropleales</taxon>
        <taxon>Scenedesmaceae</taxon>
        <taxon>Tetradesmus</taxon>
    </lineage>
</organism>
<keyword evidence="12" id="KW-1185">Reference proteome</keyword>
<dbReference type="SUPFAM" id="SSF51905">
    <property type="entry name" value="FAD/NAD(P)-binding domain"/>
    <property type="match status" value="1"/>
</dbReference>
<evidence type="ECO:0000256" key="5">
    <source>
        <dbReference type="ARBA" id="ARBA00023157"/>
    </source>
</evidence>
<evidence type="ECO:0000313" key="12">
    <source>
        <dbReference type="Proteomes" id="UP001244341"/>
    </source>
</evidence>
<keyword evidence="5" id="KW-1015">Disulfide bond</keyword>
<feature type="compositionally biased region" description="Low complexity" evidence="9">
    <location>
        <begin position="380"/>
        <end position="391"/>
    </location>
</feature>
<comment type="similarity">
    <text evidence="1 7">Belongs to the class-II pyridine nucleotide-disulfide oxidoreductase family.</text>
</comment>
<dbReference type="InterPro" id="IPR005982">
    <property type="entry name" value="Thioredox_Rdtase"/>
</dbReference>
<dbReference type="PRINTS" id="PR00368">
    <property type="entry name" value="FADPNR"/>
</dbReference>
<keyword evidence="8" id="KW-0521">NADP</keyword>
<evidence type="ECO:0000256" key="3">
    <source>
        <dbReference type="ARBA" id="ARBA00022827"/>
    </source>
</evidence>
<feature type="region of interest" description="Disordered" evidence="9">
    <location>
        <begin position="360"/>
        <end position="398"/>
    </location>
</feature>
<dbReference type="PROSITE" id="PS00573">
    <property type="entry name" value="PYRIDINE_REDOX_2"/>
    <property type="match status" value="1"/>
</dbReference>